<reference evidence="1 2" key="1">
    <citation type="journal article" date="2015" name="Genome Biol. Evol.">
        <title>Comparative Genomics of a Bacterivorous Green Alga Reveals Evolutionary Causalities and Consequences of Phago-Mixotrophic Mode of Nutrition.</title>
        <authorList>
            <person name="Burns J.A."/>
            <person name="Paasch A."/>
            <person name="Narechania A."/>
            <person name="Kim E."/>
        </authorList>
    </citation>
    <scope>NUCLEOTIDE SEQUENCE [LARGE SCALE GENOMIC DNA]</scope>
    <source>
        <strain evidence="1 2">PLY_AMNH</strain>
    </source>
</reference>
<proteinExistence type="predicted"/>
<keyword evidence="2" id="KW-1185">Reference proteome</keyword>
<accession>A0AAE0FD21</accession>
<protein>
    <submittedName>
        <fullName evidence="1">Uncharacterized protein</fullName>
    </submittedName>
</protein>
<dbReference type="AlphaFoldDB" id="A0AAE0FD21"/>
<dbReference type="Proteomes" id="UP001190700">
    <property type="component" value="Unassembled WGS sequence"/>
</dbReference>
<comment type="caution">
    <text evidence="1">The sequence shown here is derived from an EMBL/GenBank/DDBJ whole genome shotgun (WGS) entry which is preliminary data.</text>
</comment>
<evidence type="ECO:0000313" key="2">
    <source>
        <dbReference type="Proteomes" id="UP001190700"/>
    </source>
</evidence>
<organism evidence="1 2">
    <name type="scientific">Cymbomonas tetramitiformis</name>
    <dbReference type="NCBI Taxonomy" id="36881"/>
    <lineage>
        <taxon>Eukaryota</taxon>
        <taxon>Viridiplantae</taxon>
        <taxon>Chlorophyta</taxon>
        <taxon>Pyramimonadophyceae</taxon>
        <taxon>Pyramimonadales</taxon>
        <taxon>Pyramimonadaceae</taxon>
        <taxon>Cymbomonas</taxon>
    </lineage>
</organism>
<evidence type="ECO:0000313" key="1">
    <source>
        <dbReference type="EMBL" id="KAK3257499.1"/>
    </source>
</evidence>
<dbReference type="EMBL" id="LGRX02020435">
    <property type="protein sequence ID" value="KAK3257499.1"/>
    <property type="molecule type" value="Genomic_DNA"/>
</dbReference>
<gene>
    <name evidence="1" type="ORF">CYMTET_33417</name>
</gene>
<sequence length="232" mass="24607">MVAAGSWVELRAPWWLPARGWSRGPPGGCRLVGGAAGPVVAAGSWVEPRATRWLPARGWAGPVVAAGSWVEPRATRWLPARGWSRRPRGGCRLVGGAAGHPVAAGSWVDMRVRILEYPGLLESLLDRLTDRLNGSDRVGDAAAIVCSLLGAEETNAYQAVKVQVRPAVGHVASPSDPEQPPDALGSVLASVRRMQRASAIRRLCEAAFCEGPKVCIWRRVLMITAAADGGES</sequence>
<name>A0AAE0FD21_9CHLO</name>